<dbReference type="CDD" id="cd10527">
    <property type="entry name" value="SET_LSMT"/>
    <property type="match status" value="1"/>
</dbReference>
<protein>
    <recommendedName>
        <fullName evidence="4">Rubisco LSMT substrate-binding domain-containing protein</fullName>
    </recommendedName>
</protein>
<name>A0A6U1X240_9EUKA</name>
<keyword evidence="3" id="KW-0949">S-adenosyl-L-methionine</keyword>
<dbReference type="SUPFAM" id="SSF81822">
    <property type="entry name" value="RuBisCo LSMT C-terminal, substrate-binding domain"/>
    <property type="match status" value="1"/>
</dbReference>
<dbReference type="Gene3D" id="3.90.1410.10">
    <property type="entry name" value="set domain protein methyltransferase, domain 1"/>
    <property type="match status" value="1"/>
</dbReference>
<keyword evidence="1" id="KW-0489">Methyltransferase</keyword>
<keyword evidence="2" id="KW-0808">Transferase</keyword>
<gene>
    <name evidence="5" type="ORF">VSP0166_LOCUS15126</name>
    <name evidence="6" type="ORF">VSP0166_LOCUS15127</name>
</gene>
<dbReference type="EMBL" id="HBKP01021599">
    <property type="protein sequence ID" value="CAE2235255.1"/>
    <property type="molecule type" value="Transcribed_RNA"/>
</dbReference>
<feature type="domain" description="Rubisco LSMT substrate-binding" evidence="4">
    <location>
        <begin position="221"/>
        <end position="317"/>
    </location>
</feature>
<evidence type="ECO:0000259" key="4">
    <source>
        <dbReference type="Pfam" id="PF09273"/>
    </source>
</evidence>
<evidence type="ECO:0000256" key="3">
    <source>
        <dbReference type="ARBA" id="ARBA00022691"/>
    </source>
</evidence>
<dbReference type="InterPro" id="IPR050600">
    <property type="entry name" value="SETD3_SETD6_MTase"/>
</dbReference>
<dbReference type="GO" id="GO:0032259">
    <property type="term" value="P:methylation"/>
    <property type="evidence" value="ECO:0007669"/>
    <property type="project" value="UniProtKB-KW"/>
</dbReference>
<dbReference type="EMBL" id="HBKP01021600">
    <property type="protein sequence ID" value="CAE2235256.1"/>
    <property type="molecule type" value="Transcribed_RNA"/>
</dbReference>
<evidence type="ECO:0000256" key="1">
    <source>
        <dbReference type="ARBA" id="ARBA00022603"/>
    </source>
</evidence>
<dbReference type="InterPro" id="IPR046341">
    <property type="entry name" value="SET_dom_sf"/>
</dbReference>
<evidence type="ECO:0000313" key="5">
    <source>
        <dbReference type="EMBL" id="CAE2235255.1"/>
    </source>
</evidence>
<reference evidence="6" key="1">
    <citation type="submission" date="2021-01" db="EMBL/GenBank/DDBJ databases">
        <authorList>
            <person name="Corre E."/>
            <person name="Pelletier E."/>
            <person name="Niang G."/>
            <person name="Scheremetjew M."/>
            <person name="Finn R."/>
            <person name="Kale V."/>
            <person name="Holt S."/>
            <person name="Cochrane G."/>
            <person name="Meng A."/>
            <person name="Brown T."/>
            <person name="Cohen L."/>
        </authorList>
    </citation>
    <scope>NUCLEOTIDE SEQUENCE</scope>
    <source>
        <strain evidence="6">DIVA3 518/3/11/1/6</strain>
    </source>
</reference>
<sequence length="343" mass="38516">MMWLISEMGNPDSQYRAYLDILPGSYPNHPLSWTDEELAETAGTGLDNTSKSIKQLLQKVFEHLSEKLVQVSGTTLQNGTKLIKHKANPSLFPGWSFEKFVWAFQTVNSRSWTVTNENNEKESVLVPLADMLNHAPGAGLGGLSYDKTYFMINATKDYATGDQVFDNYGAKSNFDLLSTYGFVLEDNAYDYMTLQFSLKPSNLVHTIVEPLLKAVDPTYNNIKIRTNKVPVELLRVFRLSVMEFSELEYVNQALQGKAVSLTNEMRAFRSAIKALTSMLQAFPTSLQQDKELLESAESMSTNQRNAVVLRKTQKEILVNNIVVLGKMWENILLSGELFGSVAV</sequence>
<dbReference type="AlphaFoldDB" id="A0A6U1X240"/>
<organism evidence="6">
    <name type="scientific">Vannella robusta</name>
    <dbReference type="NCBI Taxonomy" id="1487602"/>
    <lineage>
        <taxon>Eukaryota</taxon>
        <taxon>Amoebozoa</taxon>
        <taxon>Discosea</taxon>
        <taxon>Flabellinia</taxon>
        <taxon>Vannellidae</taxon>
        <taxon>Vannella</taxon>
    </lineage>
</organism>
<proteinExistence type="predicted"/>
<dbReference type="Gene3D" id="3.90.1420.10">
    <property type="entry name" value="Rubisco LSMT, substrate-binding domain"/>
    <property type="match status" value="1"/>
</dbReference>
<dbReference type="Pfam" id="PF09273">
    <property type="entry name" value="Rubis-subs-bind"/>
    <property type="match status" value="1"/>
</dbReference>
<dbReference type="GO" id="GO:0016279">
    <property type="term" value="F:protein-lysine N-methyltransferase activity"/>
    <property type="evidence" value="ECO:0007669"/>
    <property type="project" value="TreeGrafter"/>
</dbReference>
<evidence type="ECO:0000256" key="2">
    <source>
        <dbReference type="ARBA" id="ARBA00022679"/>
    </source>
</evidence>
<dbReference type="PANTHER" id="PTHR13271">
    <property type="entry name" value="UNCHARACTERIZED PUTATIVE METHYLTRANSFERASE"/>
    <property type="match status" value="1"/>
</dbReference>
<accession>A0A6U1X240</accession>
<dbReference type="InterPro" id="IPR036464">
    <property type="entry name" value="Rubisco_LSMT_subst-bd_sf"/>
</dbReference>
<dbReference type="SUPFAM" id="SSF82199">
    <property type="entry name" value="SET domain"/>
    <property type="match status" value="1"/>
</dbReference>
<evidence type="ECO:0000313" key="6">
    <source>
        <dbReference type="EMBL" id="CAE2235256.1"/>
    </source>
</evidence>
<dbReference type="InterPro" id="IPR015353">
    <property type="entry name" value="Rubisco_LSMT_subst-bd"/>
</dbReference>